<gene>
    <name evidence="3" type="ORF">FRD01_04440</name>
</gene>
<keyword evidence="1" id="KW-0413">Isomerase</keyword>
<evidence type="ECO:0000256" key="1">
    <source>
        <dbReference type="PROSITE-ProRule" id="PRU00278"/>
    </source>
</evidence>
<dbReference type="InterPro" id="IPR000297">
    <property type="entry name" value="PPIase_PpiC"/>
</dbReference>
<dbReference type="Proteomes" id="UP000321595">
    <property type="component" value="Chromosome"/>
</dbReference>
<reference evidence="3 4" key="1">
    <citation type="submission" date="2019-08" db="EMBL/GenBank/DDBJ databases">
        <authorList>
            <person name="Liang Q."/>
        </authorList>
    </citation>
    <scope>NUCLEOTIDE SEQUENCE [LARGE SCALE GENOMIC DNA]</scope>
    <source>
        <strain evidence="3 4">V1718</strain>
    </source>
</reference>
<dbReference type="OrthoDB" id="9768393at2"/>
<dbReference type="PROSITE" id="PS51257">
    <property type="entry name" value="PROKAR_LIPOPROTEIN"/>
    <property type="match status" value="1"/>
</dbReference>
<dbReference type="GO" id="GO:0003755">
    <property type="term" value="F:peptidyl-prolyl cis-trans isomerase activity"/>
    <property type="evidence" value="ECO:0007669"/>
    <property type="project" value="UniProtKB-KW"/>
</dbReference>
<keyword evidence="4" id="KW-1185">Reference proteome</keyword>
<protein>
    <recommendedName>
        <fullName evidence="2">PpiC domain-containing protein</fullName>
    </recommendedName>
</protein>
<dbReference type="SUPFAM" id="SSF54534">
    <property type="entry name" value="FKBP-like"/>
    <property type="match status" value="1"/>
</dbReference>
<name>A0A5B8XN28_9DELT</name>
<evidence type="ECO:0000313" key="4">
    <source>
        <dbReference type="Proteomes" id="UP000321595"/>
    </source>
</evidence>
<sequence>MKALGFGILALFGVVLSGCEDAEHPDALIELAEYKVPASSLAFQGASIGFSTEEFRAFWTDHPELSRDEAIEAFEEHAALSGVAQKTLNSESDFSLARKKSMIRLMLAEEIERFRGEVGAAELAEAQALNRQPKGARASHILVMSTTKEPVGARGEEIAQRVKEALPQDPDGLDLVKIQREFEMEEGLRLHVDLQLVFPFANEAFQELPSGWVGLDPAFVKAAQDLGGPGVTDPFETRFGWHVAVVHEVLPAKDLPEEDAKVLAQHASDTEIRKEKYQEFIDREKAASHYQIYPSVVRERAENKL</sequence>
<dbReference type="EMBL" id="CP042467">
    <property type="protein sequence ID" value="QED26507.1"/>
    <property type="molecule type" value="Genomic_DNA"/>
</dbReference>
<dbReference type="KEGG" id="bbae:FRD01_04440"/>
<evidence type="ECO:0000313" key="3">
    <source>
        <dbReference type="EMBL" id="QED26507.1"/>
    </source>
</evidence>
<dbReference type="PROSITE" id="PS50198">
    <property type="entry name" value="PPIC_PPIASE_2"/>
    <property type="match status" value="1"/>
</dbReference>
<accession>A0A5B8XN28</accession>
<dbReference type="AlphaFoldDB" id="A0A5B8XN28"/>
<feature type="domain" description="PpiC" evidence="2">
    <location>
        <begin position="133"/>
        <end position="248"/>
    </location>
</feature>
<evidence type="ECO:0000259" key="2">
    <source>
        <dbReference type="PROSITE" id="PS50198"/>
    </source>
</evidence>
<keyword evidence="1" id="KW-0697">Rotamase</keyword>
<proteinExistence type="predicted"/>
<dbReference type="InterPro" id="IPR046357">
    <property type="entry name" value="PPIase_dom_sf"/>
</dbReference>
<dbReference type="Gene3D" id="3.10.50.40">
    <property type="match status" value="1"/>
</dbReference>
<dbReference type="RefSeq" id="WP_146958000.1">
    <property type="nucleotide sequence ID" value="NZ_CP042467.1"/>
</dbReference>
<organism evidence="3 4">
    <name type="scientific">Microvenator marinus</name>
    <dbReference type="NCBI Taxonomy" id="2600177"/>
    <lineage>
        <taxon>Bacteria</taxon>
        <taxon>Deltaproteobacteria</taxon>
        <taxon>Bradymonadales</taxon>
        <taxon>Microvenatoraceae</taxon>
        <taxon>Microvenator</taxon>
    </lineage>
</organism>